<dbReference type="RefSeq" id="WP_052575502.1">
    <property type="nucleotide sequence ID" value="NZ_AVCK01000065.1"/>
</dbReference>
<keyword evidence="4" id="KW-0472">Membrane</keyword>
<dbReference type="GO" id="GO:0016020">
    <property type="term" value="C:membrane"/>
    <property type="evidence" value="ECO:0007669"/>
    <property type="project" value="InterPro"/>
</dbReference>
<dbReference type="eggNOG" id="COG4585">
    <property type="taxonomic scope" value="Bacteria"/>
</dbReference>
<proteinExistence type="predicted"/>
<evidence type="ECO:0000313" key="7">
    <source>
        <dbReference type="Proteomes" id="UP000029393"/>
    </source>
</evidence>
<evidence type="ECO:0000313" key="6">
    <source>
        <dbReference type="EMBL" id="KFN41495.1"/>
    </source>
</evidence>
<evidence type="ECO:0000256" key="1">
    <source>
        <dbReference type="ARBA" id="ARBA00022679"/>
    </source>
</evidence>
<dbReference type="PANTHER" id="PTHR24421:SF63">
    <property type="entry name" value="SENSOR HISTIDINE KINASE DESK"/>
    <property type="match status" value="1"/>
</dbReference>
<comment type="caution">
    <text evidence="6">The sequence shown here is derived from an EMBL/GenBank/DDBJ whole genome shotgun (WGS) entry which is preliminary data.</text>
</comment>
<reference evidence="6 7" key="1">
    <citation type="submission" date="2013-09" db="EMBL/GenBank/DDBJ databases">
        <title>Genome sequencing of Arenimonas metalli.</title>
        <authorList>
            <person name="Chen F."/>
            <person name="Wang G."/>
        </authorList>
    </citation>
    <scope>NUCLEOTIDE SEQUENCE [LARGE SCALE GENOMIC DNA]</scope>
    <source>
        <strain evidence="6 7">CF5-1</strain>
    </source>
</reference>
<dbReference type="InterPro" id="IPR011712">
    <property type="entry name" value="Sig_transdc_His_kin_sub3_dim/P"/>
</dbReference>
<dbReference type="Gene3D" id="3.30.565.10">
    <property type="entry name" value="Histidine kinase-like ATPase, C-terminal domain"/>
    <property type="match status" value="1"/>
</dbReference>
<keyword evidence="4" id="KW-0812">Transmembrane</keyword>
<feature type="domain" description="Histidine kinase/HSP90-like ATPase" evidence="5">
    <location>
        <begin position="279"/>
        <end position="368"/>
    </location>
</feature>
<feature type="transmembrane region" description="Helical" evidence="4">
    <location>
        <begin position="136"/>
        <end position="156"/>
    </location>
</feature>
<dbReference type="AlphaFoldDB" id="A0A091BAQ2"/>
<protein>
    <recommendedName>
        <fullName evidence="5">Histidine kinase/HSP90-like ATPase domain-containing protein</fullName>
    </recommendedName>
</protein>
<sequence>MDNADSRPQEDETYDELIGRPWLGLVYLPFVFLPLGFWPEAPARAWIASLLAIAVFLPVYFAFRAWRGPRQLGLVALVAVLGLALIAIQPGGNTFVIYACAMAATVLPARRALWVTGLLVAAMVAAFLAVMPLPLALAYAAMATAICALVVAGVLMTRSRQRRDAELRLTQGEVARLAAMAERERIGRDLHDLLGHTLSLVALKSELAGRLVDSNPVAAREQIGEVESVARKALAQVREAVVGIRATGLEAELAAARLALLSAEVSLDQRLAPVALEPGLESALALALREAVTNVLRHAGARRVEVELVADDGELRLSIADDGRGGAVSPGNGLAGMRERLAAFGAGLEVDSPPGAGTRLQITLPRRALEASA</sequence>
<dbReference type="PATRIC" id="fig|1384056.3.peg.2703"/>
<feature type="transmembrane region" description="Helical" evidence="4">
    <location>
        <begin position="75"/>
        <end position="100"/>
    </location>
</feature>
<dbReference type="Gene3D" id="1.20.5.1930">
    <property type="match status" value="1"/>
</dbReference>
<dbReference type="GO" id="GO:0046983">
    <property type="term" value="F:protein dimerization activity"/>
    <property type="evidence" value="ECO:0007669"/>
    <property type="project" value="InterPro"/>
</dbReference>
<dbReference type="InterPro" id="IPR036890">
    <property type="entry name" value="HATPase_C_sf"/>
</dbReference>
<dbReference type="InterPro" id="IPR050482">
    <property type="entry name" value="Sensor_HK_TwoCompSys"/>
</dbReference>
<organism evidence="6 7">
    <name type="scientific">Arenimonas metalli CF5-1</name>
    <dbReference type="NCBI Taxonomy" id="1384056"/>
    <lineage>
        <taxon>Bacteria</taxon>
        <taxon>Pseudomonadati</taxon>
        <taxon>Pseudomonadota</taxon>
        <taxon>Gammaproteobacteria</taxon>
        <taxon>Lysobacterales</taxon>
        <taxon>Lysobacteraceae</taxon>
        <taxon>Arenimonas</taxon>
    </lineage>
</organism>
<feature type="transmembrane region" description="Helical" evidence="4">
    <location>
        <begin position="112"/>
        <end position="130"/>
    </location>
</feature>
<dbReference type="Proteomes" id="UP000029393">
    <property type="component" value="Unassembled WGS sequence"/>
</dbReference>
<evidence type="ECO:0000256" key="3">
    <source>
        <dbReference type="ARBA" id="ARBA00023012"/>
    </source>
</evidence>
<keyword evidence="4" id="KW-1133">Transmembrane helix</keyword>
<evidence type="ECO:0000256" key="4">
    <source>
        <dbReference type="SAM" id="Phobius"/>
    </source>
</evidence>
<keyword evidence="3" id="KW-0902">Two-component regulatory system</keyword>
<evidence type="ECO:0000256" key="2">
    <source>
        <dbReference type="ARBA" id="ARBA00022777"/>
    </source>
</evidence>
<dbReference type="SUPFAM" id="SSF55874">
    <property type="entry name" value="ATPase domain of HSP90 chaperone/DNA topoisomerase II/histidine kinase"/>
    <property type="match status" value="1"/>
</dbReference>
<dbReference type="GO" id="GO:0000155">
    <property type="term" value="F:phosphorelay sensor kinase activity"/>
    <property type="evidence" value="ECO:0007669"/>
    <property type="project" value="InterPro"/>
</dbReference>
<dbReference type="STRING" id="1384056.N787_05935"/>
<feature type="transmembrane region" description="Helical" evidence="4">
    <location>
        <begin position="20"/>
        <end position="38"/>
    </location>
</feature>
<accession>A0A091BAQ2</accession>
<dbReference type="InterPro" id="IPR003594">
    <property type="entry name" value="HATPase_dom"/>
</dbReference>
<dbReference type="EMBL" id="AVCK01000065">
    <property type="protein sequence ID" value="KFN41495.1"/>
    <property type="molecule type" value="Genomic_DNA"/>
</dbReference>
<feature type="transmembrane region" description="Helical" evidence="4">
    <location>
        <begin position="45"/>
        <end position="63"/>
    </location>
</feature>
<dbReference type="CDD" id="cd16917">
    <property type="entry name" value="HATPase_UhpB-NarQ-NarX-like"/>
    <property type="match status" value="1"/>
</dbReference>
<dbReference type="OrthoDB" id="9797605at2"/>
<keyword evidence="2" id="KW-0418">Kinase</keyword>
<dbReference type="Pfam" id="PF02518">
    <property type="entry name" value="HATPase_c"/>
    <property type="match status" value="1"/>
</dbReference>
<name>A0A091BAQ2_9GAMM</name>
<dbReference type="SMART" id="SM00387">
    <property type="entry name" value="HATPase_c"/>
    <property type="match status" value="1"/>
</dbReference>
<keyword evidence="7" id="KW-1185">Reference proteome</keyword>
<evidence type="ECO:0000259" key="5">
    <source>
        <dbReference type="SMART" id="SM00387"/>
    </source>
</evidence>
<gene>
    <name evidence="6" type="ORF">N787_05935</name>
</gene>
<dbReference type="Pfam" id="PF07730">
    <property type="entry name" value="HisKA_3"/>
    <property type="match status" value="1"/>
</dbReference>
<keyword evidence="1" id="KW-0808">Transferase</keyword>
<dbReference type="PANTHER" id="PTHR24421">
    <property type="entry name" value="NITRATE/NITRITE SENSOR PROTEIN NARX-RELATED"/>
    <property type="match status" value="1"/>
</dbReference>